<keyword evidence="3" id="KW-1003">Cell membrane</keyword>
<dbReference type="GO" id="GO:0005886">
    <property type="term" value="C:plasma membrane"/>
    <property type="evidence" value="ECO:0007669"/>
    <property type="project" value="UniProtKB-SubCell"/>
</dbReference>
<dbReference type="Gene3D" id="1.20.120.1220">
    <property type="match status" value="1"/>
</dbReference>
<dbReference type="InterPro" id="IPR010627">
    <property type="entry name" value="Prepilin_pept_A24_N"/>
</dbReference>
<dbReference type="GO" id="GO:0032259">
    <property type="term" value="P:methylation"/>
    <property type="evidence" value="ECO:0007669"/>
    <property type="project" value="UniProtKB-KW"/>
</dbReference>
<comment type="catalytic activity">
    <reaction evidence="9">
        <text>Typically cleaves a -Gly-|-Phe- bond to release an N-terminal, basic peptide of 5-8 residues from type IV prepilin, and then N-methylates the new N-terminal amino group, the methyl donor being S-adenosyl-L-methionine.</text>
        <dbReference type="EC" id="3.4.23.43"/>
    </reaction>
</comment>
<dbReference type="AlphaFoldDB" id="S0FM41"/>
<keyword evidence="9" id="KW-0645">Protease</keyword>
<evidence type="ECO:0000256" key="6">
    <source>
        <dbReference type="ARBA" id="ARBA00022989"/>
    </source>
</evidence>
<feature type="domain" description="Prepilin type IV endopeptidase peptidase" evidence="11">
    <location>
        <begin position="106"/>
        <end position="222"/>
    </location>
</feature>
<evidence type="ECO:0000256" key="3">
    <source>
        <dbReference type="ARBA" id="ARBA00022475"/>
    </source>
</evidence>
<evidence type="ECO:0000256" key="1">
    <source>
        <dbReference type="ARBA" id="ARBA00004429"/>
    </source>
</evidence>
<evidence type="ECO:0000259" key="12">
    <source>
        <dbReference type="Pfam" id="PF06750"/>
    </source>
</evidence>
<evidence type="ECO:0000256" key="8">
    <source>
        <dbReference type="RuleBase" id="RU003793"/>
    </source>
</evidence>
<keyword evidence="9" id="KW-0808">Transferase</keyword>
<keyword evidence="9 13" id="KW-0378">Hydrolase</keyword>
<evidence type="ECO:0000256" key="5">
    <source>
        <dbReference type="ARBA" id="ARBA00022692"/>
    </source>
</evidence>
<dbReference type="GO" id="GO:0008168">
    <property type="term" value="F:methyltransferase activity"/>
    <property type="evidence" value="ECO:0007669"/>
    <property type="project" value="UniProtKB-KW"/>
</dbReference>
<name>S0FM41_RUMCE</name>
<dbReference type="Pfam" id="PF01478">
    <property type="entry name" value="Peptidase_A24"/>
    <property type="match status" value="1"/>
</dbReference>
<keyword evidence="14" id="KW-1185">Reference proteome</keyword>
<keyword evidence="6 10" id="KW-1133">Transmembrane helix</keyword>
<keyword evidence="9" id="KW-0489">Methyltransferase</keyword>
<dbReference type="EC" id="2.1.1.-" evidence="9"/>
<comment type="subcellular location">
    <subcellularLocation>
        <location evidence="1">Cell inner membrane</location>
        <topology evidence="1">Multi-pass membrane protein</topology>
    </subcellularLocation>
    <subcellularLocation>
        <location evidence="9">Cell membrane</location>
        <topology evidence="9">Multi-pass membrane protein</topology>
    </subcellularLocation>
</comment>
<keyword evidence="9" id="KW-0511">Multifunctional enzyme</keyword>
<dbReference type="RefSeq" id="WP_004626696.1">
    <property type="nucleotide sequence ID" value="NZ_AORV01000039.1"/>
</dbReference>
<protein>
    <recommendedName>
        <fullName evidence="9">Prepilin leader peptidase/N-methyltransferase</fullName>
        <ecNumber evidence="9">2.1.1.-</ecNumber>
        <ecNumber evidence="9">3.4.23.43</ecNumber>
    </recommendedName>
</protein>
<dbReference type="InterPro" id="IPR000045">
    <property type="entry name" value="Prepilin_IV_endopep_pep"/>
</dbReference>
<dbReference type="PATRIC" id="fig|1195236.3.peg.3120"/>
<evidence type="ECO:0000313" key="14">
    <source>
        <dbReference type="Proteomes" id="UP000014155"/>
    </source>
</evidence>
<evidence type="ECO:0000259" key="11">
    <source>
        <dbReference type="Pfam" id="PF01478"/>
    </source>
</evidence>
<keyword evidence="7 10" id="KW-0472">Membrane</keyword>
<evidence type="ECO:0000313" key="13">
    <source>
        <dbReference type="EMBL" id="EMS71361.1"/>
    </source>
</evidence>
<sequence length="263" mass="28560">MVIFITYLYVALIGLIIGSFLNVCIYRIPRGESVVTVPSHCTGCGKKLGALNLIPVFSYLCQRGRCTGCGGKISPRYMLVEILTAGLFTGMLYKYGISPEFFSAVFLSSILIVVFFIDLEHGIIPDSVVVTAAIGGLVFFVISFFIPSDIYGDEKWWNPILGAISGSGILLLVSIVGSRIYKSQEVMGGGDIKILFPIGLLLGWRLMITSLFLSILTAAAVSVVLICFKIIDRKATVPFGPFIAIGTVLAITFGWQLLEIYFG</sequence>
<dbReference type="PANTHER" id="PTHR30487:SF0">
    <property type="entry name" value="PREPILIN LEADER PEPTIDASE_N-METHYLTRANSFERASE-RELATED"/>
    <property type="match status" value="1"/>
</dbReference>
<feature type="transmembrane region" description="Helical" evidence="10">
    <location>
        <begin position="128"/>
        <end position="148"/>
    </location>
</feature>
<evidence type="ECO:0000256" key="9">
    <source>
        <dbReference type="RuleBase" id="RU003794"/>
    </source>
</evidence>
<dbReference type="Proteomes" id="UP000014155">
    <property type="component" value="Unassembled WGS sequence"/>
</dbReference>
<comment type="function">
    <text evidence="9">Plays an essential role in type IV pili and type II pseudopili formation by proteolytically removing the leader sequence from substrate proteins and subsequently monomethylating the alpha-amino group of the newly exposed N-terminal phenylalanine.</text>
</comment>
<gene>
    <name evidence="13" type="ORF">CTER_2800</name>
</gene>
<accession>S0FM41</accession>
<dbReference type="EC" id="3.4.23.43" evidence="9"/>
<feature type="domain" description="Prepilin peptidase A24 N-terminal" evidence="12">
    <location>
        <begin position="12"/>
        <end position="94"/>
    </location>
</feature>
<proteinExistence type="inferred from homology"/>
<evidence type="ECO:0000256" key="4">
    <source>
        <dbReference type="ARBA" id="ARBA00022519"/>
    </source>
</evidence>
<evidence type="ECO:0000256" key="10">
    <source>
        <dbReference type="SAM" id="Phobius"/>
    </source>
</evidence>
<feature type="transmembrane region" description="Helical" evidence="10">
    <location>
        <begin position="202"/>
        <end position="231"/>
    </location>
</feature>
<dbReference type="Pfam" id="PF06750">
    <property type="entry name" value="A24_N_bact"/>
    <property type="match status" value="1"/>
</dbReference>
<dbReference type="eggNOG" id="COG1989">
    <property type="taxonomic scope" value="Bacteria"/>
</dbReference>
<dbReference type="EMBL" id="AORV01000039">
    <property type="protein sequence ID" value="EMS71361.1"/>
    <property type="molecule type" value="Genomic_DNA"/>
</dbReference>
<feature type="transmembrane region" description="Helical" evidence="10">
    <location>
        <begin position="101"/>
        <end position="119"/>
    </location>
</feature>
<dbReference type="PANTHER" id="PTHR30487">
    <property type="entry name" value="TYPE 4 PREPILIN-LIKE PROTEINS LEADER PEPTIDE-PROCESSING ENZYME"/>
    <property type="match status" value="1"/>
</dbReference>
<evidence type="ECO:0000256" key="7">
    <source>
        <dbReference type="ARBA" id="ARBA00023136"/>
    </source>
</evidence>
<dbReference type="GO" id="GO:0004190">
    <property type="term" value="F:aspartic-type endopeptidase activity"/>
    <property type="evidence" value="ECO:0007669"/>
    <property type="project" value="UniProtKB-EC"/>
</dbReference>
<keyword evidence="4" id="KW-0997">Cell inner membrane</keyword>
<feature type="transmembrane region" description="Helical" evidence="10">
    <location>
        <begin position="6"/>
        <end position="26"/>
    </location>
</feature>
<organism evidence="13 14">
    <name type="scientific">Ruminiclostridium cellobioparum subsp. termitidis CT1112</name>
    <dbReference type="NCBI Taxonomy" id="1195236"/>
    <lineage>
        <taxon>Bacteria</taxon>
        <taxon>Bacillati</taxon>
        <taxon>Bacillota</taxon>
        <taxon>Clostridia</taxon>
        <taxon>Eubacteriales</taxon>
        <taxon>Oscillospiraceae</taxon>
        <taxon>Ruminiclostridium</taxon>
    </lineage>
</organism>
<dbReference type="InterPro" id="IPR050882">
    <property type="entry name" value="Prepilin_peptidase/N-MTase"/>
</dbReference>
<dbReference type="GO" id="GO:0006465">
    <property type="term" value="P:signal peptide processing"/>
    <property type="evidence" value="ECO:0007669"/>
    <property type="project" value="TreeGrafter"/>
</dbReference>
<reference evidence="13 14" key="1">
    <citation type="journal article" date="2013" name="Genome Announc.">
        <title>Draft Genome Sequence of the Cellulolytic, Mesophilic, Anaerobic Bacterium Clostridium termitidis Strain CT1112 (DSM 5398).</title>
        <authorList>
            <person name="Lal S."/>
            <person name="Ramachandran U."/>
            <person name="Zhang X."/>
            <person name="Munir R."/>
            <person name="Sparling R."/>
            <person name="Levin D.B."/>
        </authorList>
    </citation>
    <scope>NUCLEOTIDE SEQUENCE [LARGE SCALE GENOMIC DNA]</scope>
    <source>
        <strain evidence="13 14">CT1112</strain>
    </source>
</reference>
<keyword evidence="5 9" id="KW-0812">Transmembrane</keyword>
<dbReference type="PRINTS" id="PR00864">
    <property type="entry name" value="PREPILNPTASE"/>
</dbReference>
<evidence type="ECO:0000256" key="2">
    <source>
        <dbReference type="ARBA" id="ARBA00005801"/>
    </source>
</evidence>
<feature type="transmembrane region" description="Helical" evidence="10">
    <location>
        <begin position="160"/>
        <end position="181"/>
    </location>
</feature>
<comment type="similarity">
    <text evidence="2 8">Belongs to the peptidase A24 family.</text>
</comment>
<comment type="caution">
    <text evidence="13">The sequence shown here is derived from an EMBL/GenBank/DDBJ whole genome shotgun (WGS) entry which is preliminary data.</text>
</comment>
<feature type="transmembrane region" description="Helical" evidence="10">
    <location>
        <begin position="237"/>
        <end position="258"/>
    </location>
</feature>
<dbReference type="InterPro" id="IPR014032">
    <property type="entry name" value="Peptidase_A24A_bac"/>
</dbReference>
<dbReference type="STRING" id="1195236.CTER_2800"/>